<keyword evidence="4" id="KW-1185">Reference proteome</keyword>
<dbReference type="PANTHER" id="PTHR42928">
    <property type="entry name" value="TRICARBOXYLATE-BINDING PROTEIN"/>
    <property type="match status" value="1"/>
</dbReference>
<protein>
    <submittedName>
        <fullName evidence="3">Tripartite tricarboxylate transporter substrate binding protein</fullName>
    </submittedName>
</protein>
<gene>
    <name evidence="3" type="ORF">KZZ10_09760</name>
</gene>
<dbReference type="Gene3D" id="3.40.190.10">
    <property type="entry name" value="Periplasmic binding protein-like II"/>
    <property type="match status" value="1"/>
</dbReference>
<dbReference type="PANTHER" id="PTHR42928:SF5">
    <property type="entry name" value="BLR1237 PROTEIN"/>
    <property type="match status" value="1"/>
</dbReference>
<dbReference type="RefSeq" id="WP_259661330.1">
    <property type="nucleotide sequence ID" value="NZ_JAHXRI010000007.1"/>
</dbReference>
<dbReference type="CDD" id="cd07012">
    <property type="entry name" value="PBP2_Bug_TTT"/>
    <property type="match status" value="1"/>
</dbReference>
<dbReference type="SUPFAM" id="SSF53850">
    <property type="entry name" value="Periplasmic binding protein-like II"/>
    <property type="match status" value="1"/>
</dbReference>
<evidence type="ECO:0000313" key="4">
    <source>
        <dbReference type="Proteomes" id="UP000739565"/>
    </source>
</evidence>
<feature type="chain" id="PRO_5036729865" evidence="2">
    <location>
        <begin position="28"/>
        <end position="327"/>
    </location>
</feature>
<feature type="signal peptide" evidence="2">
    <location>
        <begin position="1"/>
        <end position="27"/>
    </location>
</feature>
<evidence type="ECO:0000256" key="1">
    <source>
        <dbReference type="ARBA" id="ARBA00006987"/>
    </source>
</evidence>
<evidence type="ECO:0000256" key="2">
    <source>
        <dbReference type="SAM" id="SignalP"/>
    </source>
</evidence>
<dbReference type="PIRSF" id="PIRSF017082">
    <property type="entry name" value="YflP"/>
    <property type="match status" value="1"/>
</dbReference>
<dbReference type="InterPro" id="IPR042100">
    <property type="entry name" value="Bug_dom1"/>
</dbReference>
<sequence>MKLTKNLPILTLVFASIGAALAPAAQAQDFPKQPIKLVVPWAPGGNVDITARAVAPSLSEILGQQVIVENKPGAGGFIGSTGVVKSTPDGYTLLLGSSGSVSVAPALVAAPPYNPVKDLTVIGPIHAVPIVLSATAKGNMKTFADFAAKAKAGKEQISVGSAGNGSSQHLALEMLALRMGVKLNHIPYKGSGPALIDLVGGQIETMMDQLTASISHIKSGAIIPLAQTGKTRSPLLPNVPTFEELGIKDFDMVTYTGIFGPAGMPTAVVEKLAAALQKTMQQQSVKERFNSLGVDIITLDRSAFAAYVKKDFEENQAIAKAANIVMQ</sequence>
<organism evidence="3 4">
    <name type="scientific">Zwartia hollandica</name>
    <dbReference type="NCBI Taxonomy" id="324606"/>
    <lineage>
        <taxon>Bacteria</taxon>
        <taxon>Pseudomonadati</taxon>
        <taxon>Pseudomonadota</taxon>
        <taxon>Betaproteobacteria</taxon>
        <taxon>Burkholderiales</taxon>
        <taxon>Alcaligenaceae</taxon>
        <taxon>Zwartia</taxon>
    </lineage>
</organism>
<reference evidence="3" key="1">
    <citation type="submission" date="2021-07" db="EMBL/GenBank/DDBJ databases">
        <title>New genus and species of the family Alcaligenaceae.</title>
        <authorList>
            <person name="Hahn M.W."/>
        </authorList>
    </citation>
    <scope>NUCLEOTIDE SEQUENCE</scope>
    <source>
        <strain evidence="3">LF4-65</strain>
    </source>
</reference>
<keyword evidence="2" id="KW-0732">Signal</keyword>
<evidence type="ECO:0000313" key="3">
    <source>
        <dbReference type="EMBL" id="MBZ1350928.1"/>
    </source>
</evidence>
<dbReference type="EMBL" id="JAHXRI010000007">
    <property type="protein sequence ID" value="MBZ1350928.1"/>
    <property type="molecule type" value="Genomic_DNA"/>
</dbReference>
<dbReference type="Proteomes" id="UP000739565">
    <property type="component" value="Unassembled WGS sequence"/>
</dbReference>
<proteinExistence type="inferred from homology"/>
<accession>A0A953T216</accession>
<comment type="caution">
    <text evidence="3">The sequence shown here is derived from an EMBL/GenBank/DDBJ whole genome shotgun (WGS) entry which is preliminary data.</text>
</comment>
<dbReference type="InterPro" id="IPR005064">
    <property type="entry name" value="BUG"/>
</dbReference>
<dbReference type="Pfam" id="PF03401">
    <property type="entry name" value="TctC"/>
    <property type="match status" value="1"/>
</dbReference>
<name>A0A953T216_9BURK</name>
<dbReference type="Gene3D" id="3.40.190.150">
    <property type="entry name" value="Bordetella uptake gene, domain 1"/>
    <property type="match status" value="1"/>
</dbReference>
<dbReference type="AlphaFoldDB" id="A0A953T216"/>
<comment type="similarity">
    <text evidence="1">Belongs to the UPF0065 (bug) family.</text>
</comment>